<dbReference type="NCBIfam" id="TIGR00096">
    <property type="entry name" value="16S rRNA (cytidine(1402)-2'-O)-methyltransferase"/>
    <property type="match status" value="1"/>
</dbReference>
<dbReference type="GO" id="GO:0005737">
    <property type="term" value="C:cytoplasm"/>
    <property type="evidence" value="ECO:0007669"/>
    <property type="project" value="UniProtKB-SubCell"/>
</dbReference>
<comment type="similarity">
    <text evidence="6">Belongs to the methyltransferase superfamily. RsmI family.</text>
</comment>
<proteinExistence type="inferred from homology"/>
<dbReference type="Gene3D" id="3.30.950.10">
    <property type="entry name" value="Methyltransferase, Cobalt-precorrin-4 Transmethylase, Domain 2"/>
    <property type="match status" value="1"/>
</dbReference>
<feature type="domain" description="Tetrapyrrole methylase" evidence="7">
    <location>
        <begin position="37"/>
        <end position="235"/>
    </location>
</feature>
<dbReference type="InterPro" id="IPR035996">
    <property type="entry name" value="4pyrrol_Methylase_sf"/>
</dbReference>
<dbReference type="InterPro" id="IPR014776">
    <property type="entry name" value="4pyrrole_Mease_sub2"/>
</dbReference>
<evidence type="ECO:0000259" key="7">
    <source>
        <dbReference type="Pfam" id="PF00590"/>
    </source>
</evidence>
<evidence type="ECO:0000256" key="3">
    <source>
        <dbReference type="ARBA" id="ARBA00022603"/>
    </source>
</evidence>
<sequence>MDRSRSRATFRRLLGRPARSREGSGVTEARAPGGGILYLVATPIGNLDDITLRARRVLGEVDVVAAEDTRRARLLLDRLGIGARVVSLFEHNERARIPGLMRRLLAGESVAVVTEAGSPAVSDPGYPVVRAAVAGGITVQSVPGPSAVIAALQVSGLPTDSFTFVGFLPPRQAARRRRLEELHGRRETIVAFESPHRIAACLEDLVSVWGERPIALARELTKIHEQVLRGTAAEVRAALAPEKQRGEMVLVLGGMTRKQADGSQ</sequence>
<keyword evidence="3 6" id="KW-0489">Methyltransferase</keyword>
<dbReference type="EMBL" id="VBOT01000110">
    <property type="protein sequence ID" value="TMQ49964.1"/>
    <property type="molecule type" value="Genomic_DNA"/>
</dbReference>
<evidence type="ECO:0000256" key="6">
    <source>
        <dbReference type="HAMAP-Rule" id="MF_01877"/>
    </source>
</evidence>
<comment type="subcellular location">
    <subcellularLocation>
        <location evidence="6">Cytoplasm</location>
    </subcellularLocation>
</comment>
<keyword evidence="4 6" id="KW-0808">Transferase</keyword>
<comment type="catalytic activity">
    <reaction evidence="6">
        <text>cytidine(1402) in 16S rRNA + S-adenosyl-L-methionine = 2'-O-methylcytidine(1402) in 16S rRNA + S-adenosyl-L-homocysteine + H(+)</text>
        <dbReference type="Rhea" id="RHEA:42924"/>
        <dbReference type="Rhea" id="RHEA-COMP:10285"/>
        <dbReference type="Rhea" id="RHEA-COMP:10286"/>
        <dbReference type="ChEBI" id="CHEBI:15378"/>
        <dbReference type="ChEBI" id="CHEBI:57856"/>
        <dbReference type="ChEBI" id="CHEBI:59789"/>
        <dbReference type="ChEBI" id="CHEBI:74495"/>
        <dbReference type="ChEBI" id="CHEBI:82748"/>
        <dbReference type="EC" id="2.1.1.198"/>
    </reaction>
</comment>
<protein>
    <recommendedName>
        <fullName evidence="6">Ribosomal RNA small subunit methyltransferase I</fullName>
        <ecNumber evidence="6">2.1.1.198</ecNumber>
    </recommendedName>
    <alternativeName>
        <fullName evidence="6">16S rRNA 2'-O-ribose C1402 methyltransferase</fullName>
    </alternativeName>
    <alternativeName>
        <fullName evidence="6">rRNA (cytidine-2'-O-)-methyltransferase RsmI</fullName>
    </alternativeName>
</protein>
<comment type="function">
    <text evidence="6">Catalyzes the 2'-O-methylation of the ribose of cytidine 1402 (C1402) in 16S rRNA.</text>
</comment>
<evidence type="ECO:0000256" key="5">
    <source>
        <dbReference type="ARBA" id="ARBA00022691"/>
    </source>
</evidence>
<gene>
    <name evidence="6 8" type="primary">rsmI</name>
    <name evidence="8" type="ORF">E6K73_08955</name>
</gene>
<dbReference type="PANTHER" id="PTHR46111:SF1">
    <property type="entry name" value="RIBOSOMAL RNA SMALL SUBUNIT METHYLTRANSFERASE I"/>
    <property type="match status" value="1"/>
</dbReference>
<organism evidence="8 9">
    <name type="scientific">Eiseniibacteriota bacterium</name>
    <dbReference type="NCBI Taxonomy" id="2212470"/>
    <lineage>
        <taxon>Bacteria</taxon>
        <taxon>Candidatus Eiseniibacteriota</taxon>
    </lineage>
</organism>
<reference evidence="8 9" key="1">
    <citation type="journal article" date="2019" name="Nat. Microbiol.">
        <title>Mediterranean grassland soil C-N compound turnover is dependent on rainfall and depth, and is mediated by genomically divergent microorganisms.</title>
        <authorList>
            <person name="Diamond S."/>
            <person name="Andeer P.F."/>
            <person name="Li Z."/>
            <person name="Crits-Christoph A."/>
            <person name="Burstein D."/>
            <person name="Anantharaman K."/>
            <person name="Lane K.R."/>
            <person name="Thomas B.C."/>
            <person name="Pan C."/>
            <person name="Northen T.R."/>
            <person name="Banfield J.F."/>
        </authorList>
    </citation>
    <scope>NUCLEOTIDE SEQUENCE [LARGE SCALE GENOMIC DNA]</scope>
    <source>
        <strain evidence="8">WS_3</strain>
    </source>
</reference>
<keyword evidence="5 6" id="KW-0949">S-adenosyl-L-methionine</keyword>
<dbReference type="Pfam" id="PF00590">
    <property type="entry name" value="TP_methylase"/>
    <property type="match status" value="1"/>
</dbReference>
<dbReference type="AlphaFoldDB" id="A0A538SF25"/>
<keyword evidence="1 6" id="KW-0963">Cytoplasm</keyword>
<comment type="caution">
    <text evidence="8">The sequence shown here is derived from an EMBL/GenBank/DDBJ whole genome shotgun (WGS) entry which is preliminary data.</text>
</comment>
<evidence type="ECO:0000313" key="9">
    <source>
        <dbReference type="Proteomes" id="UP000320184"/>
    </source>
</evidence>
<name>A0A538SF25_UNCEI</name>
<evidence type="ECO:0000256" key="4">
    <source>
        <dbReference type="ARBA" id="ARBA00022679"/>
    </source>
</evidence>
<keyword evidence="2 6" id="KW-0698">rRNA processing</keyword>
<evidence type="ECO:0000313" key="8">
    <source>
        <dbReference type="EMBL" id="TMQ49964.1"/>
    </source>
</evidence>
<evidence type="ECO:0000256" key="1">
    <source>
        <dbReference type="ARBA" id="ARBA00022490"/>
    </source>
</evidence>
<dbReference type="FunFam" id="3.40.1010.10:FF:000007">
    <property type="entry name" value="Ribosomal RNA small subunit methyltransferase I"/>
    <property type="match status" value="1"/>
</dbReference>
<dbReference type="InterPro" id="IPR000878">
    <property type="entry name" value="4pyrrol_Mease"/>
</dbReference>
<dbReference type="SUPFAM" id="SSF53790">
    <property type="entry name" value="Tetrapyrrole methylase"/>
    <property type="match status" value="1"/>
</dbReference>
<dbReference type="GO" id="GO:0070677">
    <property type="term" value="F:rRNA (cytosine-2'-O-)-methyltransferase activity"/>
    <property type="evidence" value="ECO:0007669"/>
    <property type="project" value="UniProtKB-UniRule"/>
</dbReference>
<dbReference type="InterPro" id="IPR014777">
    <property type="entry name" value="4pyrrole_Mease_sub1"/>
</dbReference>
<dbReference type="PIRSF" id="PIRSF005917">
    <property type="entry name" value="MTase_YraL"/>
    <property type="match status" value="1"/>
</dbReference>
<evidence type="ECO:0000256" key="2">
    <source>
        <dbReference type="ARBA" id="ARBA00022552"/>
    </source>
</evidence>
<dbReference type="HAMAP" id="MF_01877">
    <property type="entry name" value="16SrRNA_methyltr_I"/>
    <property type="match status" value="1"/>
</dbReference>
<dbReference type="PANTHER" id="PTHR46111">
    <property type="entry name" value="RIBOSOMAL RNA SMALL SUBUNIT METHYLTRANSFERASE I"/>
    <property type="match status" value="1"/>
</dbReference>
<dbReference type="Proteomes" id="UP000320184">
    <property type="component" value="Unassembled WGS sequence"/>
</dbReference>
<dbReference type="EC" id="2.1.1.198" evidence="6"/>
<dbReference type="InterPro" id="IPR008189">
    <property type="entry name" value="rRNA_ssu_MeTfrase_I"/>
</dbReference>
<dbReference type="CDD" id="cd11648">
    <property type="entry name" value="RsmI"/>
    <property type="match status" value="1"/>
</dbReference>
<accession>A0A538SF25</accession>
<dbReference type="FunFam" id="3.30.950.10:FF:000002">
    <property type="entry name" value="Ribosomal RNA small subunit methyltransferase I"/>
    <property type="match status" value="1"/>
</dbReference>
<dbReference type="Gene3D" id="3.40.1010.10">
    <property type="entry name" value="Cobalt-precorrin-4 Transmethylase, Domain 1"/>
    <property type="match status" value="1"/>
</dbReference>